<reference evidence="6" key="2">
    <citation type="submission" date="2020-04" db="EMBL/GenBank/DDBJ databases">
        <authorList>
            <consortium name="NCBI Genome Project"/>
        </authorList>
    </citation>
    <scope>NUCLEOTIDE SEQUENCE</scope>
    <source>
        <strain evidence="6">CBS 304.34</strain>
    </source>
</reference>
<organism evidence="4">
    <name type="scientific">Mytilinidion resinicola</name>
    <dbReference type="NCBI Taxonomy" id="574789"/>
    <lineage>
        <taxon>Eukaryota</taxon>
        <taxon>Fungi</taxon>
        <taxon>Dikarya</taxon>
        <taxon>Ascomycota</taxon>
        <taxon>Pezizomycotina</taxon>
        <taxon>Dothideomycetes</taxon>
        <taxon>Pleosporomycetidae</taxon>
        <taxon>Mytilinidiales</taxon>
        <taxon>Mytilinidiaceae</taxon>
        <taxon>Mytilinidion</taxon>
    </lineage>
</organism>
<dbReference type="SUPFAM" id="SSF51197">
    <property type="entry name" value="Clavaminate synthase-like"/>
    <property type="match status" value="1"/>
</dbReference>
<gene>
    <name evidence="4 6" type="ORF">BDZ99DRAFT_447524</name>
</gene>
<dbReference type="Proteomes" id="UP000504636">
    <property type="component" value="Unplaced"/>
</dbReference>
<dbReference type="AlphaFoldDB" id="A0A6A6YFA3"/>
<keyword evidence="2" id="KW-0408">Iron</keyword>
<dbReference type="PROSITE" id="PS51471">
    <property type="entry name" value="FE2OG_OXY"/>
    <property type="match status" value="1"/>
</dbReference>
<accession>A0A6A6YFA3</accession>
<evidence type="ECO:0000313" key="4">
    <source>
        <dbReference type="EMBL" id="KAF2807213.1"/>
    </source>
</evidence>
<evidence type="ECO:0000256" key="1">
    <source>
        <dbReference type="ARBA" id="ARBA00008056"/>
    </source>
</evidence>
<sequence>MSSIHTDSPRGANAIRATELRTISFSALARDNTAAIAEVFEAGFQDGFFYLDLRDAETQPLLDSIEELYQLSETLFDSDQKELMKYDLDIIGPSKIDGYKPAGRNTGVASGKQDGFEIYLIPTNGLLSLDALYPLQCPGALHNKLSLITYVAEKAHHIGNVILAKLSSMLQPQLPIALQEHHRYGQPSTSALGLLKYPPTSRTEDHRLGQIAHTDVGSITVLFNRLGGLQVLEESGEWAFVEPKIGHAVINIGDSLRFLSGKALRSSLHRVVPHPTTEFRPRYSIAYFMRPEFDAEFEDEEGAHWTGIGWHTRKFAVFRATAEDQKKDSVLTGRKGYLGLWENVQDTEEKS</sequence>
<dbReference type="RefSeq" id="XP_033574177.1">
    <property type="nucleotide sequence ID" value="XM_033718017.1"/>
</dbReference>
<keyword evidence="2" id="KW-0479">Metal-binding</keyword>
<feature type="domain" description="Fe2OG dioxygenase" evidence="3">
    <location>
        <begin position="187"/>
        <end position="291"/>
    </location>
</feature>
<reference evidence="6" key="3">
    <citation type="submission" date="2025-04" db="UniProtKB">
        <authorList>
            <consortium name="RefSeq"/>
        </authorList>
    </citation>
    <scope>IDENTIFICATION</scope>
    <source>
        <strain evidence="6">CBS 304.34</strain>
    </source>
</reference>
<dbReference type="GO" id="GO:0016491">
    <property type="term" value="F:oxidoreductase activity"/>
    <property type="evidence" value="ECO:0007669"/>
    <property type="project" value="UniProtKB-KW"/>
</dbReference>
<dbReference type="Gene3D" id="2.60.120.330">
    <property type="entry name" value="B-lactam Antibiotic, Isopenicillin N Synthase, Chain"/>
    <property type="match status" value="1"/>
</dbReference>
<dbReference type="OrthoDB" id="288590at2759"/>
<evidence type="ECO:0000313" key="5">
    <source>
        <dbReference type="Proteomes" id="UP000504636"/>
    </source>
</evidence>
<name>A0A6A6YFA3_9PEZI</name>
<dbReference type="InterPro" id="IPR050231">
    <property type="entry name" value="Iron_ascorbate_oxido_reductase"/>
</dbReference>
<dbReference type="PANTHER" id="PTHR47990">
    <property type="entry name" value="2-OXOGLUTARATE (2OG) AND FE(II)-DEPENDENT OXYGENASE SUPERFAMILY PROTEIN-RELATED"/>
    <property type="match status" value="1"/>
</dbReference>
<dbReference type="GO" id="GO:0046872">
    <property type="term" value="F:metal ion binding"/>
    <property type="evidence" value="ECO:0007669"/>
    <property type="project" value="UniProtKB-KW"/>
</dbReference>
<dbReference type="InterPro" id="IPR005123">
    <property type="entry name" value="Oxoglu/Fe-dep_dioxygenase_dom"/>
</dbReference>
<evidence type="ECO:0000259" key="3">
    <source>
        <dbReference type="PROSITE" id="PS51471"/>
    </source>
</evidence>
<dbReference type="GeneID" id="54458910"/>
<dbReference type="Pfam" id="PF03171">
    <property type="entry name" value="2OG-FeII_Oxy"/>
    <property type="match status" value="1"/>
</dbReference>
<comment type="similarity">
    <text evidence="1 2">Belongs to the iron/ascorbate-dependent oxidoreductase family.</text>
</comment>
<protein>
    <submittedName>
        <fullName evidence="4 6">2OG-Fe(II) oxygenase family oxidoreductase</fullName>
    </submittedName>
</protein>
<keyword evidence="5" id="KW-1185">Reference proteome</keyword>
<evidence type="ECO:0000313" key="6">
    <source>
        <dbReference type="RefSeq" id="XP_033574177.1"/>
    </source>
</evidence>
<keyword evidence="2" id="KW-0560">Oxidoreductase</keyword>
<evidence type="ECO:0000256" key="2">
    <source>
        <dbReference type="RuleBase" id="RU003682"/>
    </source>
</evidence>
<dbReference type="InterPro" id="IPR027443">
    <property type="entry name" value="IPNS-like_sf"/>
</dbReference>
<proteinExistence type="inferred from homology"/>
<reference evidence="4 6" key="1">
    <citation type="journal article" date="2020" name="Stud. Mycol.">
        <title>101 Dothideomycetes genomes: a test case for predicting lifestyles and emergence of pathogens.</title>
        <authorList>
            <person name="Haridas S."/>
            <person name="Albert R."/>
            <person name="Binder M."/>
            <person name="Bloem J."/>
            <person name="Labutti K."/>
            <person name="Salamov A."/>
            <person name="Andreopoulos B."/>
            <person name="Baker S."/>
            <person name="Barry K."/>
            <person name="Bills G."/>
            <person name="Bluhm B."/>
            <person name="Cannon C."/>
            <person name="Castanera R."/>
            <person name="Culley D."/>
            <person name="Daum C."/>
            <person name="Ezra D."/>
            <person name="Gonzalez J."/>
            <person name="Henrissat B."/>
            <person name="Kuo A."/>
            <person name="Liang C."/>
            <person name="Lipzen A."/>
            <person name="Lutzoni F."/>
            <person name="Magnuson J."/>
            <person name="Mondo S."/>
            <person name="Nolan M."/>
            <person name="Ohm R."/>
            <person name="Pangilinan J."/>
            <person name="Park H.-J."/>
            <person name="Ramirez L."/>
            <person name="Alfaro M."/>
            <person name="Sun H."/>
            <person name="Tritt A."/>
            <person name="Yoshinaga Y."/>
            <person name="Zwiers L.-H."/>
            <person name="Turgeon B."/>
            <person name="Goodwin S."/>
            <person name="Spatafora J."/>
            <person name="Crous P."/>
            <person name="Grigoriev I."/>
        </authorList>
    </citation>
    <scope>NUCLEOTIDE SEQUENCE</scope>
    <source>
        <strain evidence="4 6">CBS 304.34</strain>
    </source>
</reference>
<dbReference type="InterPro" id="IPR044861">
    <property type="entry name" value="IPNS-like_FE2OG_OXY"/>
</dbReference>
<dbReference type="EMBL" id="MU003705">
    <property type="protein sequence ID" value="KAF2807213.1"/>
    <property type="molecule type" value="Genomic_DNA"/>
</dbReference>